<accession>B0X8K0</accession>
<dbReference type="EMBL" id="DS232491">
    <property type="protein sequence ID" value="EDS42524.1"/>
    <property type="molecule type" value="Genomic_DNA"/>
</dbReference>
<dbReference type="HOGENOM" id="CLU_3034429_0_0_1"/>
<proteinExistence type="predicted"/>
<organism>
    <name type="scientific">Culex quinquefasciatus</name>
    <name type="common">Southern house mosquito</name>
    <name type="synonym">Culex pungens</name>
    <dbReference type="NCBI Taxonomy" id="7176"/>
    <lineage>
        <taxon>Eukaryota</taxon>
        <taxon>Metazoa</taxon>
        <taxon>Ecdysozoa</taxon>
        <taxon>Arthropoda</taxon>
        <taxon>Hexapoda</taxon>
        <taxon>Insecta</taxon>
        <taxon>Pterygota</taxon>
        <taxon>Neoptera</taxon>
        <taxon>Endopterygota</taxon>
        <taxon>Diptera</taxon>
        <taxon>Nematocera</taxon>
        <taxon>Culicoidea</taxon>
        <taxon>Culicidae</taxon>
        <taxon>Culicinae</taxon>
        <taxon>Culicini</taxon>
        <taxon>Culex</taxon>
        <taxon>Culex</taxon>
    </lineage>
</organism>
<dbReference type="VEuPathDB" id="VectorBase:CPIJ015859"/>
<gene>
    <name evidence="3" type="primary">6049149</name>
    <name evidence="2" type="ORF">CpipJ_CPIJ015859</name>
</gene>
<evidence type="ECO:0000313" key="3">
    <source>
        <dbReference type="EnsemblMetazoa" id="CPIJ015859-PA"/>
    </source>
</evidence>
<evidence type="ECO:0000313" key="2">
    <source>
        <dbReference type="EMBL" id="EDS42524.1"/>
    </source>
</evidence>
<name>B0X8K0_CULQU</name>
<sequence length="55" mass="5839">MLIRGGKETNKDSPSSCERKGKSSARRGGALPASTRFRVLEILSSAMPGAVSKFN</sequence>
<evidence type="ECO:0000256" key="1">
    <source>
        <dbReference type="SAM" id="MobiDB-lite"/>
    </source>
</evidence>
<protein>
    <submittedName>
        <fullName evidence="2 3">Uncharacterized protein</fullName>
    </submittedName>
</protein>
<dbReference type="AlphaFoldDB" id="B0X8K0"/>
<dbReference type="Proteomes" id="UP000002320">
    <property type="component" value="Unassembled WGS sequence"/>
</dbReference>
<feature type="compositionally biased region" description="Basic and acidic residues" evidence="1">
    <location>
        <begin position="1"/>
        <end position="21"/>
    </location>
</feature>
<dbReference type="KEGG" id="cqu:CpipJ_CPIJ015859"/>
<feature type="region of interest" description="Disordered" evidence="1">
    <location>
        <begin position="1"/>
        <end position="31"/>
    </location>
</feature>
<keyword evidence="4" id="KW-1185">Reference proteome</keyword>
<dbReference type="InParanoid" id="B0X8K0"/>
<reference evidence="2" key="1">
    <citation type="submission" date="2007-03" db="EMBL/GenBank/DDBJ databases">
        <title>Annotation of Culex pipiens quinquefasciatus.</title>
        <authorList>
            <consortium name="The Broad Institute Genome Sequencing Platform"/>
            <person name="Atkinson P.W."/>
            <person name="Hemingway J."/>
            <person name="Christensen B.M."/>
            <person name="Higgs S."/>
            <person name="Kodira C."/>
            <person name="Hannick L."/>
            <person name="Megy K."/>
            <person name="O'Leary S."/>
            <person name="Pearson M."/>
            <person name="Haas B.J."/>
            <person name="Mauceli E."/>
            <person name="Wortman J.R."/>
            <person name="Lee N.H."/>
            <person name="Guigo R."/>
            <person name="Stanke M."/>
            <person name="Alvarado L."/>
            <person name="Amedeo P."/>
            <person name="Antoine C.H."/>
            <person name="Arensburger P."/>
            <person name="Bidwell S.L."/>
            <person name="Crawford M."/>
            <person name="Camaro F."/>
            <person name="Devon K."/>
            <person name="Engels R."/>
            <person name="Hammond M."/>
            <person name="Howarth C."/>
            <person name="Koehrsen M."/>
            <person name="Lawson D."/>
            <person name="Montgomery P."/>
            <person name="Nene V."/>
            <person name="Nusbaum C."/>
            <person name="Puiu D."/>
            <person name="Romero-Severson J."/>
            <person name="Severson D.W."/>
            <person name="Shumway M."/>
            <person name="Sisk P."/>
            <person name="Stolte C."/>
            <person name="Zeng Q."/>
            <person name="Eisenstadt E."/>
            <person name="Fraser-Liggett C."/>
            <person name="Strausberg R."/>
            <person name="Galagan J."/>
            <person name="Birren B."/>
            <person name="Collins F.H."/>
        </authorList>
    </citation>
    <scope>NUCLEOTIDE SEQUENCE [LARGE SCALE GENOMIC DNA]</scope>
    <source>
        <strain evidence="2">JHB</strain>
    </source>
</reference>
<evidence type="ECO:0000313" key="4">
    <source>
        <dbReference type="Proteomes" id="UP000002320"/>
    </source>
</evidence>
<dbReference type="EnsemblMetazoa" id="CPIJ015859-RA">
    <property type="protein sequence ID" value="CPIJ015859-PA"/>
    <property type="gene ID" value="CPIJ015859"/>
</dbReference>
<reference evidence="3" key="2">
    <citation type="submission" date="2021-02" db="UniProtKB">
        <authorList>
            <consortium name="EnsemblMetazoa"/>
        </authorList>
    </citation>
    <scope>IDENTIFICATION</scope>
    <source>
        <strain evidence="3">JHB</strain>
    </source>
</reference>